<comment type="cofactor">
    <cofactor evidence="1">
        <name>pyridoxal 5'-phosphate</name>
        <dbReference type="ChEBI" id="CHEBI:597326"/>
    </cofactor>
</comment>
<protein>
    <submittedName>
        <fullName evidence="8">Low-specificity L-threonine aldolase</fullName>
        <ecNumber evidence="8">4.1.2.48</ecNumber>
    </submittedName>
</protein>
<dbReference type="AlphaFoldDB" id="A0A7Y0HF37"/>
<organism evidence="8 9">
    <name type="scientific">Pacificispira spongiicola</name>
    <dbReference type="NCBI Taxonomy" id="2729598"/>
    <lineage>
        <taxon>Bacteria</taxon>
        <taxon>Pseudomonadati</taxon>
        <taxon>Pseudomonadota</taxon>
        <taxon>Alphaproteobacteria</taxon>
        <taxon>Rhodospirillales</taxon>
        <taxon>Rhodospirillaceae</taxon>
        <taxon>Pacificispira</taxon>
    </lineage>
</organism>
<dbReference type="Pfam" id="PF01212">
    <property type="entry name" value="Beta_elim_lyase"/>
    <property type="match status" value="1"/>
</dbReference>
<dbReference type="RefSeq" id="WP_169623836.1">
    <property type="nucleotide sequence ID" value="NZ_JABBNT010000001.1"/>
</dbReference>
<dbReference type="SUPFAM" id="SSF53383">
    <property type="entry name" value="PLP-dependent transferases"/>
    <property type="match status" value="1"/>
</dbReference>
<dbReference type="InterPro" id="IPR015421">
    <property type="entry name" value="PyrdxlP-dep_Trfase_major"/>
</dbReference>
<evidence type="ECO:0000256" key="2">
    <source>
        <dbReference type="ARBA" id="ARBA00006966"/>
    </source>
</evidence>
<name>A0A7Y0HF37_9PROT</name>
<comment type="caution">
    <text evidence="8">The sequence shown here is derived from an EMBL/GenBank/DDBJ whole genome shotgun (WGS) entry which is preliminary data.</text>
</comment>
<evidence type="ECO:0000259" key="7">
    <source>
        <dbReference type="Pfam" id="PF01212"/>
    </source>
</evidence>
<comment type="similarity">
    <text evidence="2">Belongs to the threonine aldolase family.</text>
</comment>
<evidence type="ECO:0000313" key="8">
    <source>
        <dbReference type="EMBL" id="NMM43567.1"/>
    </source>
</evidence>
<dbReference type="Gene3D" id="3.90.1150.10">
    <property type="entry name" value="Aspartate Aminotransferase, domain 1"/>
    <property type="match status" value="1"/>
</dbReference>
<evidence type="ECO:0000313" key="9">
    <source>
        <dbReference type="Proteomes" id="UP000539372"/>
    </source>
</evidence>
<dbReference type="InterPro" id="IPR023603">
    <property type="entry name" value="Low_specificity_L-TA-like"/>
</dbReference>
<evidence type="ECO:0000256" key="4">
    <source>
        <dbReference type="ARBA" id="ARBA00022898"/>
    </source>
</evidence>
<dbReference type="PANTHER" id="PTHR48097:SF9">
    <property type="entry name" value="L-THREONINE ALDOLASE"/>
    <property type="match status" value="1"/>
</dbReference>
<dbReference type="InterPro" id="IPR015424">
    <property type="entry name" value="PyrdxlP-dep_Trfase"/>
</dbReference>
<sequence>MYAGTSKVGLGHNAETTIDLRSDTVTRPSPGMLAAMAAAEVGDDVFGDDPTVIALEEKVADLFGKAKGLFLPTGTQSNLCALLAHCGRGEEVLVGRSYHVFSAEAHGASVLGGIALDPLDVGADNGVEPEDIRAAVKPDDPHYPITRMLSLENTVTGKAVPLARQEAAAAAGRDMGLIVHLDAARGFNAAAALGIDVKTLARSVDSVSACLSKGLGTPAGTVLVGAEDFIAKARRYRKMLGGGMRQVGILAAAGLYALEHHVPRIPDDHFRAARLRTELAELDGLSVDQAPNQTNMALVTITAPDPAAILTRLRDKGILTGLDGNFMRLVVHRDIDDAGIDRVIDGFKAAL</sequence>
<dbReference type="GO" id="GO:0005829">
    <property type="term" value="C:cytosol"/>
    <property type="evidence" value="ECO:0007669"/>
    <property type="project" value="TreeGrafter"/>
</dbReference>
<dbReference type="InterPro" id="IPR001597">
    <property type="entry name" value="ArAA_b-elim_lyase/Thr_aldolase"/>
</dbReference>
<evidence type="ECO:0000256" key="3">
    <source>
        <dbReference type="ARBA" id="ARBA00011881"/>
    </source>
</evidence>
<dbReference type="GO" id="GO:0006545">
    <property type="term" value="P:glycine biosynthetic process"/>
    <property type="evidence" value="ECO:0007669"/>
    <property type="project" value="TreeGrafter"/>
</dbReference>
<gene>
    <name evidence="8" type="primary">ltaE</name>
    <name evidence="8" type="ORF">HH303_03695</name>
</gene>
<keyword evidence="9" id="KW-1185">Reference proteome</keyword>
<comment type="subunit">
    <text evidence="3">Homotetramer.</text>
</comment>
<proteinExistence type="inferred from homology"/>
<evidence type="ECO:0000256" key="6">
    <source>
        <dbReference type="PIRSR" id="PIRSR017617-1"/>
    </source>
</evidence>
<accession>A0A7Y0HF37</accession>
<dbReference type="Proteomes" id="UP000539372">
    <property type="component" value="Unassembled WGS sequence"/>
</dbReference>
<keyword evidence="4" id="KW-0663">Pyridoxal phosphate</keyword>
<dbReference type="InterPro" id="IPR015422">
    <property type="entry name" value="PyrdxlP-dep_Trfase_small"/>
</dbReference>
<dbReference type="PANTHER" id="PTHR48097">
    <property type="entry name" value="L-THREONINE ALDOLASE-RELATED"/>
    <property type="match status" value="1"/>
</dbReference>
<dbReference type="GO" id="GO:0008732">
    <property type="term" value="F:L-allo-threonine aldolase activity"/>
    <property type="evidence" value="ECO:0007669"/>
    <property type="project" value="TreeGrafter"/>
</dbReference>
<reference evidence="8 9" key="1">
    <citation type="submission" date="2020-04" db="EMBL/GenBank/DDBJ databases">
        <title>Rhodospirillaceae bacterium KN72 isolated from deep sea.</title>
        <authorList>
            <person name="Zhang D.-C."/>
        </authorList>
    </citation>
    <scope>NUCLEOTIDE SEQUENCE [LARGE SCALE GENOMIC DNA]</scope>
    <source>
        <strain evidence="8 9">KN72</strain>
    </source>
</reference>
<feature type="domain" description="Aromatic amino acid beta-eliminating lyase/threonine aldolase" evidence="7">
    <location>
        <begin position="19"/>
        <end position="300"/>
    </location>
</feature>
<dbReference type="GO" id="GO:0006567">
    <property type="term" value="P:L-threonine catabolic process"/>
    <property type="evidence" value="ECO:0007669"/>
    <property type="project" value="TreeGrafter"/>
</dbReference>
<dbReference type="NCBIfam" id="NF041359">
    <property type="entry name" value="GntG_guanitoxin"/>
    <property type="match status" value="1"/>
</dbReference>
<keyword evidence="5 8" id="KW-0456">Lyase</keyword>
<evidence type="ECO:0000256" key="5">
    <source>
        <dbReference type="ARBA" id="ARBA00023239"/>
    </source>
</evidence>
<dbReference type="EC" id="4.1.2.48" evidence="8"/>
<dbReference type="PIRSF" id="PIRSF017617">
    <property type="entry name" value="Thr_aldolase"/>
    <property type="match status" value="1"/>
</dbReference>
<dbReference type="FunFam" id="3.40.640.10:FF:000030">
    <property type="entry name" value="Low-specificity L-threonine aldolase"/>
    <property type="match status" value="1"/>
</dbReference>
<dbReference type="Gene3D" id="3.40.640.10">
    <property type="entry name" value="Type I PLP-dependent aspartate aminotransferase-like (Major domain)"/>
    <property type="match status" value="1"/>
</dbReference>
<feature type="modified residue" description="N6-(pyridoxal phosphate)lysine" evidence="6">
    <location>
        <position position="213"/>
    </location>
</feature>
<dbReference type="NCBIfam" id="NF007825">
    <property type="entry name" value="PRK10534.1"/>
    <property type="match status" value="1"/>
</dbReference>
<evidence type="ECO:0000256" key="1">
    <source>
        <dbReference type="ARBA" id="ARBA00001933"/>
    </source>
</evidence>
<dbReference type="EMBL" id="JABBNT010000001">
    <property type="protein sequence ID" value="NMM43567.1"/>
    <property type="molecule type" value="Genomic_DNA"/>
</dbReference>